<evidence type="ECO:0000256" key="2">
    <source>
        <dbReference type="PIRSR" id="PIRSR620019-1"/>
    </source>
</evidence>
<reference evidence="5" key="1">
    <citation type="journal article" date="2019" name="PLoS Negl. Trop. Dis.">
        <title>Revisiting the worldwide diversity of Leptospira species in the environment.</title>
        <authorList>
            <person name="Vincent A.T."/>
            <person name="Schiettekatte O."/>
            <person name="Bourhy P."/>
            <person name="Veyrier F.J."/>
            <person name="Picardeau M."/>
        </authorList>
    </citation>
    <scope>NUCLEOTIDE SEQUENCE [LARGE SCALE GENOMIC DNA]</scope>
    <source>
        <strain evidence="5">201702692</strain>
    </source>
</reference>
<feature type="site" description="Increases basicity of active site His" evidence="2">
    <location>
        <position position="140"/>
    </location>
</feature>
<keyword evidence="6" id="KW-1185">Reference proteome</keyword>
<sequence length="192" mass="20658">MEELILIGGGGHCKSVIDVIREQGRYNIIGIVDPMIAVGEFVLDVKVLGNDSLLPDLASRFKNFHITVGQIGSSPIRNKIANQMISLGAKFPNIISPKAHISRYANLGVGSVIMHNVTINADATIGDFTILNNHSLIEHDVKIGNFCHISTGAIVNGNVTIENDVFIGSGSVVVQGAKIPSHYFLKANQIYK</sequence>
<dbReference type="InterPro" id="IPR050179">
    <property type="entry name" value="Trans_hexapeptide_repeat"/>
</dbReference>
<feature type="binding site" evidence="3">
    <location>
        <position position="72"/>
    </location>
    <ligand>
        <name>substrate</name>
    </ligand>
</feature>
<feature type="domain" description="PglD N-terminal" evidence="4">
    <location>
        <begin position="4"/>
        <end position="83"/>
    </location>
</feature>
<keyword evidence="5" id="KW-0808">Transferase</keyword>
<dbReference type="Gene3D" id="3.40.50.20">
    <property type="match status" value="1"/>
</dbReference>
<proteinExistence type="inferred from homology"/>
<protein>
    <submittedName>
        <fullName evidence="5">Acetyltransferase</fullName>
    </submittedName>
</protein>
<dbReference type="Pfam" id="PF17836">
    <property type="entry name" value="PglD_N"/>
    <property type="match status" value="1"/>
</dbReference>
<dbReference type="InterPro" id="IPR001451">
    <property type="entry name" value="Hexapep"/>
</dbReference>
<dbReference type="Pfam" id="PF00132">
    <property type="entry name" value="Hexapep"/>
    <property type="match status" value="1"/>
</dbReference>
<name>A0A4R9JLZ8_9LEPT</name>
<evidence type="ECO:0000313" key="6">
    <source>
        <dbReference type="Proteomes" id="UP000298125"/>
    </source>
</evidence>
<dbReference type="InterPro" id="IPR011004">
    <property type="entry name" value="Trimer_LpxA-like_sf"/>
</dbReference>
<dbReference type="PANTHER" id="PTHR43300:SF7">
    <property type="entry name" value="UDP-N-ACETYLBACILLOSAMINE N-ACETYLTRANSFERASE"/>
    <property type="match status" value="1"/>
</dbReference>
<dbReference type="Gene3D" id="2.160.10.10">
    <property type="entry name" value="Hexapeptide repeat proteins"/>
    <property type="match status" value="1"/>
</dbReference>
<accession>A0A4R9JLZ8</accession>
<dbReference type="InterPro" id="IPR020019">
    <property type="entry name" value="AcTrfase_PglD-like"/>
</dbReference>
<feature type="binding site" evidence="3">
    <location>
        <position position="148"/>
    </location>
    <ligand>
        <name>acetyl-CoA</name>
        <dbReference type="ChEBI" id="CHEBI:57288"/>
    </ligand>
</feature>
<comment type="similarity">
    <text evidence="1">Belongs to the transferase hexapeptide repeat family.</text>
</comment>
<dbReference type="EMBL" id="RQGA01000001">
    <property type="protein sequence ID" value="TGL45831.1"/>
    <property type="molecule type" value="Genomic_DNA"/>
</dbReference>
<dbReference type="InterPro" id="IPR041561">
    <property type="entry name" value="PglD_N"/>
</dbReference>
<dbReference type="GO" id="GO:0016740">
    <property type="term" value="F:transferase activity"/>
    <property type="evidence" value="ECO:0007669"/>
    <property type="project" value="UniProtKB-KW"/>
</dbReference>
<dbReference type="Proteomes" id="UP000298125">
    <property type="component" value="Unassembled WGS sequence"/>
</dbReference>
<evidence type="ECO:0000256" key="1">
    <source>
        <dbReference type="ARBA" id="ARBA00007274"/>
    </source>
</evidence>
<organism evidence="5 6">
    <name type="scientific">Leptospira perdikensis</name>
    <dbReference type="NCBI Taxonomy" id="2484948"/>
    <lineage>
        <taxon>Bacteria</taxon>
        <taxon>Pseudomonadati</taxon>
        <taxon>Spirochaetota</taxon>
        <taxon>Spirochaetia</taxon>
        <taxon>Leptospirales</taxon>
        <taxon>Leptospiraceae</taxon>
        <taxon>Leptospira</taxon>
    </lineage>
</organism>
<feature type="active site" description="Proton acceptor" evidence="2">
    <location>
        <position position="139"/>
    </location>
</feature>
<gene>
    <name evidence="5" type="ORF">EHQ49_00135</name>
</gene>
<dbReference type="SUPFAM" id="SSF51161">
    <property type="entry name" value="Trimeric LpxA-like enzymes"/>
    <property type="match status" value="1"/>
</dbReference>
<dbReference type="RefSeq" id="WP_135575130.1">
    <property type="nucleotide sequence ID" value="NZ_RQGA01000001.1"/>
</dbReference>
<dbReference type="PANTHER" id="PTHR43300">
    <property type="entry name" value="ACETYLTRANSFERASE"/>
    <property type="match status" value="1"/>
</dbReference>
<evidence type="ECO:0000313" key="5">
    <source>
        <dbReference type="EMBL" id="TGL45831.1"/>
    </source>
</evidence>
<dbReference type="OrthoDB" id="9794407at2"/>
<evidence type="ECO:0000259" key="4">
    <source>
        <dbReference type="Pfam" id="PF17836"/>
    </source>
</evidence>
<evidence type="ECO:0000256" key="3">
    <source>
        <dbReference type="PIRSR" id="PIRSR620019-2"/>
    </source>
</evidence>
<dbReference type="CDD" id="cd03360">
    <property type="entry name" value="LbH_AT_putative"/>
    <property type="match status" value="1"/>
</dbReference>
<dbReference type="NCBIfam" id="TIGR03570">
    <property type="entry name" value="NeuD_NnaD"/>
    <property type="match status" value="1"/>
</dbReference>
<comment type="caution">
    <text evidence="5">The sequence shown here is derived from an EMBL/GenBank/DDBJ whole genome shotgun (WGS) entry which is preliminary data.</text>
</comment>
<dbReference type="AlphaFoldDB" id="A0A4R9JLZ8"/>